<feature type="non-terminal residue" evidence="2">
    <location>
        <position position="127"/>
    </location>
</feature>
<name>A0A1C3KCJ5_PLAMA</name>
<accession>A0A1C3KCJ5</accession>
<reference evidence="2 3" key="1">
    <citation type="submission" date="2016-06" db="EMBL/GenBank/DDBJ databases">
        <authorList>
            <consortium name="Pathogen Informatics"/>
        </authorList>
    </citation>
    <scope>NUCLEOTIDE SEQUENCE [LARGE SCALE GENOMIC DNA]</scope>
    <source>
        <strain evidence="2">PmlGA01</strain>
    </source>
</reference>
<evidence type="ECO:0000313" key="3">
    <source>
        <dbReference type="Proteomes" id="UP000219799"/>
    </source>
</evidence>
<organism evidence="2 3">
    <name type="scientific">Plasmodium malariae</name>
    <dbReference type="NCBI Taxonomy" id="5858"/>
    <lineage>
        <taxon>Eukaryota</taxon>
        <taxon>Sar</taxon>
        <taxon>Alveolata</taxon>
        <taxon>Apicomplexa</taxon>
        <taxon>Aconoidasida</taxon>
        <taxon>Haemosporida</taxon>
        <taxon>Plasmodiidae</taxon>
        <taxon>Plasmodium</taxon>
        <taxon>Plasmodium (Plasmodium)</taxon>
    </lineage>
</organism>
<protein>
    <submittedName>
        <fullName evidence="2">Uncharacterized protein</fullName>
    </submittedName>
</protein>
<feature type="compositionally biased region" description="Basic and acidic residues" evidence="1">
    <location>
        <begin position="94"/>
        <end position="113"/>
    </location>
</feature>
<feature type="compositionally biased region" description="Basic and acidic residues" evidence="1">
    <location>
        <begin position="55"/>
        <end position="66"/>
    </location>
</feature>
<gene>
    <name evidence="2" type="primary">PmlGA01_090020300</name>
    <name evidence="2" type="ORF">PMLGA01_090020300</name>
</gene>
<sequence length="127" mass="14858">MVDVNENLKKPLSRKERRKILKKKKIHEKSKKDMVEAKSNIESIFSTVINVKDKENSCTKVKEDGKIKKKKKNNNNNNNNNSLEGKKHVTRIKKNNEKSKEVLKQKAIERLRTPDGLPIYSMEELKM</sequence>
<dbReference type="Pfam" id="PF08576">
    <property type="entry name" value="DUF1764"/>
    <property type="match status" value="1"/>
</dbReference>
<dbReference type="VEuPathDB" id="PlasmoDB:PmUG01_09028500"/>
<evidence type="ECO:0000313" key="2">
    <source>
        <dbReference type="EMBL" id="SBT71294.1"/>
    </source>
</evidence>
<dbReference type="AlphaFoldDB" id="A0A1C3KCJ5"/>
<dbReference type="EMBL" id="LT594497">
    <property type="protein sequence ID" value="SBT71294.1"/>
    <property type="molecule type" value="Genomic_DNA"/>
</dbReference>
<feature type="region of interest" description="Disordered" evidence="1">
    <location>
        <begin position="55"/>
        <end position="116"/>
    </location>
</feature>
<dbReference type="Proteomes" id="UP000219799">
    <property type="component" value="Chromosome 9"/>
</dbReference>
<evidence type="ECO:0000256" key="1">
    <source>
        <dbReference type="SAM" id="MobiDB-lite"/>
    </source>
</evidence>
<proteinExistence type="predicted"/>
<dbReference type="InterPro" id="IPR013885">
    <property type="entry name" value="DUF1764_euk"/>
</dbReference>